<name>A0A2W1JC28_9CYAN</name>
<dbReference type="Proteomes" id="UP000248857">
    <property type="component" value="Unassembled WGS sequence"/>
</dbReference>
<dbReference type="AlphaFoldDB" id="A0A2W1JC28"/>
<sequence>MSTPSFLAVSGPPGSGKTTWIKQFLKDETAPLFYLYPGLGNVSVDLMRIGYTFPWVQVIPESQIQQALTALPDQAVVYLELGFHLNLDSPFLSALPCHQVAVLPPDLQDSEWHQWADEICLGNDIATPDVAKPPELWHTPLQGQVFDPPSLEVVLTEIAGGAYGKVHRLKGIFEMPDGQALSIDFVAGLEGIEYTELNIPRWLEGRPHRYSGVEVIGDNLEQEIIAQTLLDSSLADETLSYYQQQYKTLEPVEEAVSV</sequence>
<comment type="caution">
    <text evidence="1">The sequence shown here is derived from an EMBL/GenBank/DDBJ whole genome shotgun (WGS) entry which is preliminary data.</text>
</comment>
<dbReference type="OrthoDB" id="539483at2"/>
<proteinExistence type="predicted"/>
<dbReference type="RefSeq" id="WP_110988033.1">
    <property type="nucleotide sequence ID" value="NZ_CAWNWM010000017.1"/>
</dbReference>
<dbReference type="SUPFAM" id="SSF52540">
    <property type="entry name" value="P-loop containing nucleoside triphosphate hydrolases"/>
    <property type="match status" value="1"/>
</dbReference>
<evidence type="ECO:0000313" key="1">
    <source>
        <dbReference type="EMBL" id="PZD71448.1"/>
    </source>
</evidence>
<keyword evidence="2" id="KW-1185">Reference proteome</keyword>
<dbReference type="InterPro" id="IPR027417">
    <property type="entry name" value="P-loop_NTPase"/>
</dbReference>
<dbReference type="EMBL" id="PQWO01000017">
    <property type="protein sequence ID" value="PZD71448.1"/>
    <property type="molecule type" value="Genomic_DNA"/>
</dbReference>
<evidence type="ECO:0000313" key="2">
    <source>
        <dbReference type="Proteomes" id="UP000248857"/>
    </source>
</evidence>
<accession>A0A2W1JC28</accession>
<reference evidence="1 2" key="1">
    <citation type="journal article" date="2018" name="Sci. Rep.">
        <title>A novel species of the marine cyanobacterium Acaryochloris with a unique pigment content and lifestyle.</title>
        <authorList>
            <person name="Partensky F."/>
            <person name="Six C."/>
            <person name="Ratin M."/>
            <person name="Garczarek L."/>
            <person name="Vaulot D."/>
            <person name="Probert I."/>
            <person name="Calteau A."/>
            <person name="Gourvil P."/>
            <person name="Marie D."/>
            <person name="Grebert T."/>
            <person name="Bouchier C."/>
            <person name="Le Panse S."/>
            <person name="Gachenot M."/>
            <person name="Rodriguez F."/>
            <person name="Garrido J.L."/>
        </authorList>
    </citation>
    <scope>NUCLEOTIDE SEQUENCE [LARGE SCALE GENOMIC DNA]</scope>
    <source>
        <strain evidence="1 2">RCC1774</strain>
    </source>
</reference>
<organism evidence="1 2">
    <name type="scientific">Acaryochloris thomasi RCC1774</name>
    <dbReference type="NCBI Taxonomy" id="1764569"/>
    <lineage>
        <taxon>Bacteria</taxon>
        <taxon>Bacillati</taxon>
        <taxon>Cyanobacteriota</taxon>
        <taxon>Cyanophyceae</taxon>
        <taxon>Acaryochloridales</taxon>
        <taxon>Acaryochloridaceae</taxon>
        <taxon>Acaryochloris</taxon>
        <taxon>Acaryochloris thomasi</taxon>
    </lineage>
</organism>
<gene>
    <name evidence="1" type="ORF">C1752_06340</name>
</gene>
<protein>
    <submittedName>
        <fullName evidence="1">Uncharacterized protein</fullName>
    </submittedName>
</protein>